<evidence type="ECO:0000313" key="2">
    <source>
        <dbReference type="Proteomes" id="UP001145022"/>
    </source>
</evidence>
<reference evidence="1" key="1">
    <citation type="journal article" date="2021" name="Sci. Rep.">
        <title>An efficient direct screening system for microorganisms that activate plant immune responses based on plant-microbe interactions using cultured plant cells.</title>
        <authorList>
            <person name="Kurokawa M."/>
            <person name="Nakano M."/>
            <person name="Kitahata N."/>
            <person name="Kuchitsu K."/>
            <person name="Furuya T."/>
        </authorList>
    </citation>
    <scope>NUCLEOTIDE SEQUENCE</scope>
    <source>
        <strain evidence="1">RS3R-1</strain>
    </source>
</reference>
<gene>
    <name evidence="1" type="ORF">RS3R1_20000</name>
</gene>
<proteinExistence type="predicted"/>
<accession>A0ABQ5PHD8</accession>
<reference evidence="1" key="3">
    <citation type="journal article" date="2023" name="J. Biotechnol.">
        <title>Draft Genome Sequences of Endophytic Pseudomonas Strains, Isolated from the Interior of Brassicaceae Plants.</title>
        <authorList>
            <person name="Kaneko H."/>
            <person name="Furuya T."/>
        </authorList>
    </citation>
    <scope>NUCLEOTIDE SEQUENCE</scope>
    <source>
        <strain evidence="1">RS3R-1</strain>
    </source>
</reference>
<sequence>MAPIAVPGDVLICAYMGPLFERPAVRASVDKLLQDLLRGRIRVVIERAFTLSQAAAHDFAERSKPLGRVVMKP</sequence>
<reference evidence="1" key="2">
    <citation type="submission" date="2022-11" db="EMBL/GenBank/DDBJ databases">
        <title>Draft genome sequencing of Pseudomonas atacamensis RS3R1.</title>
        <authorList>
            <person name="Furuya T."/>
            <person name="Kaneko H."/>
        </authorList>
    </citation>
    <scope>NUCLEOTIDE SEQUENCE</scope>
    <source>
        <strain evidence="1">RS3R-1</strain>
    </source>
</reference>
<name>A0ABQ5PHD8_9PSED</name>
<comment type="caution">
    <text evidence="1">The sequence shown here is derived from an EMBL/GenBank/DDBJ whole genome shotgun (WGS) entry which is preliminary data.</text>
</comment>
<keyword evidence="2" id="KW-1185">Reference proteome</keyword>
<organism evidence="1 2">
    <name type="scientific">Pseudomonas atacamensis</name>
    <dbReference type="NCBI Taxonomy" id="2565368"/>
    <lineage>
        <taxon>Bacteria</taxon>
        <taxon>Pseudomonadati</taxon>
        <taxon>Pseudomonadota</taxon>
        <taxon>Gammaproteobacteria</taxon>
        <taxon>Pseudomonadales</taxon>
        <taxon>Pseudomonadaceae</taxon>
        <taxon>Pseudomonas</taxon>
    </lineage>
</organism>
<protein>
    <recommendedName>
        <fullName evidence="3">Zinc-binding alcohol dehydrogenase family protein</fullName>
    </recommendedName>
</protein>
<evidence type="ECO:0000313" key="1">
    <source>
        <dbReference type="EMBL" id="GLH42912.1"/>
    </source>
</evidence>
<dbReference type="Proteomes" id="UP001145022">
    <property type="component" value="Unassembled WGS sequence"/>
</dbReference>
<evidence type="ECO:0008006" key="3">
    <source>
        <dbReference type="Google" id="ProtNLM"/>
    </source>
</evidence>
<dbReference type="EMBL" id="BSCQ01000030">
    <property type="protein sequence ID" value="GLH42912.1"/>
    <property type="molecule type" value="Genomic_DNA"/>
</dbReference>